<reference evidence="3" key="1">
    <citation type="submission" date="2016-10" db="EMBL/GenBank/DDBJ databases">
        <authorList>
            <person name="Varghese N."/>
            <person name="Submissions S."/>
        </authorList>
    </citation>
    <scope>NUCLEOTIDE SEQUENCE [LARGE SCALE GENOMIC DNA]</scope>
    <source>
        <strain evidence="3">DSM 27981</strain>
    </source>
</reference>
<accession>A0A1I2F572</accession>
<sequence length="165" mass="18513">MAEVEQKSRGNAAYLAKVAREAAQKELRELASPKVSNGAIKTLESMQVPPGRKPKLIITGRSSMDGRGATLMRIRPTIWRDLEELEVTGTRQYLIVEAALRMFIGHLQSLPEDKPMVLDAATMQPTPEDHRLLEATGRVVKKIPRKRVPKTSYTDLEDNKRPLSK</sequence>
<proteinExistence type="predicted"/>
<protein>
    <submittedName>
        <fullName evidence="2">Uncharacterized protein</fullName>
    </submittedName>
</protein>
<evidence type="ECO:0000313" key="3">
    <source>
        <dbReference type="Proteomes" id="UP000199119"/>
    </source>
</evidence>
<keyword evidence="3" id="KW-1185">Reference proteome</keyword>
<gene>
    <name evidence="2" type="ORF">SAMN04489711_109154</name>
</gene>
<evidence type="ECO:0000313" key="2">
    <source>
        <dbReference type="EMBL" id="SFF00482.1"/>
    </source>
</evidence>
<feature type="region of interest" description="Disordered" evidence="1">
    <location>
        <begin position="144"/>
        <end position="165"/>
    </location>
</feature>
<name>A0A1I2F572_9BURK</name>
<organism evidence="2 3">
    <name type="scientific">Paracidovorax wautersii</name>
    <dbReference type="NCBI Taxonomy" id="1177982"/>
    <lineage>
        <taxon>Bacteria</taxon>
        <taxon>Pseudomonadati</taxon>
        <taxon>Pseudomonadota</taxon>
        <taxon>Betaproteobacteria</taxon>
        <taxon>Burkholderiales</taxon>
        <taxon>Comamonadaceae</taxon>
        <taxon>Paracidovorax</taxon>
    </lineage>
</organism>
<evidence type="ECO:0000256" key="1">
    <source>
        <dbReference type="SAM" id="MobiDB-lite"/>
    </source>
</evidence>
<dbReference type="RefSeq" id="WP_092940159.1">
    <property type="nucleotide sequence ID" value="NZ_FONX01000009.1"/>
</dbReference>
<dbReference type="EMBL" id="FONX01000009">
    <property type="protein sequence ID" value="SFF00482.1"/>
    <property type="molecule type" value="Genomic_DNA"/>
</dbReference>
<dbReference type="AlphaFoldDB" id="A0A1I2F572"/>
<dbReference type="Proteomes" id="UP000199119">
    <property type="component" value="Unassembled WGS sequence"/>
</dbReference>